<organism evidence="2 3">
    <name type="scientific">Chryseobacterium defluvii</name>
    <dbReference type="NCBI Taxonomy" id="160396"/>
    <lineage>
        <taxon>Bacteria</taxon>
        <taxon>Pseudomonadati</taxon>
        <taxon>Bacteroidota</taxon>
        <taxon>Flavobacteriia</taxon>
        <taxon>Flavobacteriales</taxon>
        <taxon>Weeksellaceae</taxon>
        <taxon>Chryseobacterium group</taxon>
        <taxon>Chryseobacterium</taxon>
    </lineage>
</organism>
<dbReference type="Proteomes" id="UP000592180">
    <property type="component" value="Unassembled WGS sequence"/>
</dbReference>
<keyword evidence="2" id="KW-0969">Cilium</keyword>
<accession>A0A840KHK0</accession>
<reference evidence="2 3" key="1">
    <citation type="submission" date="2020-08" db="EMBL/GenBank/DDBJ databases">
        <title>Functional genomics of gut bacteria from endangered species of beetles.</title>
        <authorList>
            <person name="Carlos-Shanley C."/>
        </authorList>
    </citation>
    <scope>NUCLEOTIDE SEQUENCE [LARGE SCALE GENOMIC DNA]</scope>
    <source>
        <strain evidence="2 3">S00151</strain>
    </source>
</reference>
<dbReference type="AlphaFoldDB" id="A0A840KHK0"/>
<evidence type="ECO:0000313" key="3">
    <source>
        <dbReference type="Proteomes" id="UP000592180"/>
    </source>
</evidence>
<dbReference type="RefSeq" id="WP_184189457.1">
    <property type="nucleotide sequence ID" value="NZ_JACHLE010000002.1"/>
</dbReference>
<keyword evidence="1" id="KW-1133">Transmembrane helix</keyword>
<keyword evidence="3" id="KW-1185">Reference proteome</keyword>
<gene>
    <name evidence="2" type="ORF">HNP38_002279</name>
</gene>
<keyword evidence="1" id="KW-0472">Membrane</keyword>
<feature type="transmembrane region" description="Helical" evidence="1">
    <location>
        <begin position="6"/>
        <end position="24"/>
    </location>
</feature>
<protein>
    <submittedName>
        <fullName evidence="2">Flagellar biogenesis protein FliO</fullName>
    </submittedName>
</protein>
<keyword evidence="2" id="KW-0966">Cell projection</keyword>
<comment type="caution">
    <text evidence="2">The sequence shown here is derived from an EMBL/GenBank/DDBJ whole genome shotgun (WGS) entry which is preliminary data.</text>
</comment>
<keyword evidence="1" id="KW-0812">Transmembrane</keyword>
<proteinExistence type="predicted"/>
<keyword evidence="2" id="KW-0282">Flagellum</keyword>
<dbReference type="EMBL" id="JACHLE010000002">
    <property type="protein sequence ID" value="MBB4806983.1"/>
    <property type="molecule type" value="Genomic_DNA"/>
</dbReference>
<sequence length="50" mass="5763">MSTSLIFQYILILLIVALACYSLFRMIRKNFAPKKFSSKRTHCDKDCGCS</sequence>
<evidence type="ECO:0000313" key="2">
    <source>
        <dbReference type="EMBL" id="MBB4806983.1"/>
    </source>
</evidence>
<evidence type="ECO:0000256" key="1">
    <source>
        <dbReference type="SAM" id="Phobius"/>
    </source>
</evidence>
<name>A0A840KHK0_9FLAO</name>